<name>A0ABQ5K270_9EUKA</name>
<evidence type="ECO:0000259" key="22">
    <source>
        <dbReference type="Pfam" id="PF22597"/>
    </source>
</evidence>
<dbReference type="Pfam" id="PF12777">
    <property type="entry name" value="MT"/>
    <property type="match status" value="1"/>
</dbReference>
<keyword evidence="7" id="KW-0243">Dynein</keyword>
<dbReference type="Pfam" id="PF08393">
    <property type="entry name" value="DHC_N2"/>
    <property type="match status" value="2"/>
</dbReference>
<dbReference type="Gene3D" id="1.10.8.710">
    <property type="match status" value="1"/>
</dbReference>
<evidence type="ECO:0000313" key="24">
    <source>
        <dbReference type="EMBL" id="GKT26037.1"/>
    </source>
</evidence>
<evidence type="ECO:0000256" key="3">
    <source>
        <dbReference type="ARBA" id="ARBA00022701"/>
    </source>
</evidence>
<dbReference type="InterPro" id="IPR026983">
    <property type="entry name" value="DHC"/>
</dbReference>
<evidence type="ECO:0000256" key="8">
    <source>
        <dbReference type="ARBA" id="ARBA00023054"/>
    </source>
</evidence>
<dbReference type="Gene3D" id="1.10.472.130">
    <property type="match status" value="1"/>
</dbReference>
<evidence type="ECO:0000259" key="19">
    <source>
        <dbReference type="Pfam" id="PF12781"/>
    </source>
</evidence>
<evidence type="ECO:0000256" key="2">
    <source>
        <dbReference type="ARBA" id="ARBA00022490"/>
    </source>
</evidence>
<feature type="domain" description="Dynein axonemal heavy chain 2/5/8 coiled-coil" evidence="23">
    <location>
        <begin position="40"/>
        <end position="154"/>
    </location>
</feature>
<dbReference type="Gene3D" id="1.20.58.1120">
    <property type="match status" value="1"/>
</dbReference>
<dbReference type="Gene3D" id="3.40.50.300">
    <property type="entry name" value="P-loop containing nucleotide triphosphate hydrolases"/>
    <property type="match status" value="5"/>
</dbReference>
<evidence type="ECO:0000256" key="10">
    <source>
        <dbReference type="ARBA" id="ARBA00023212"/>
    </source>
</evidence>
<comment type="subcellular location">
    <subcellularLocation>
        <location evidence="1">Cytoplasm</location>
        <location evidence="1">Cytoskeleton</location>
    </subcellularLocation>
</comment>
<dbReference type="InterPro" id="IPR042228">
    <property type="entry name" value="Dynein_linker_3"/>
</dbReference>
<evidence type="ECO:0000256" key="11">
    <source>
        <dbReference type="SAM" id="Coils"/>
    </source>
</evidence>
<dbReference type="Gene3D" id="1.10.8.720">
    <property type="entry name" value="Region D6 of dynein motor"/>
    <property type="match status" value="1"/>
</dbReference>
<evidence type="ECO:0000259" key="23">
    <source>
        <dbReference type="Pfam" id="PF25007"/>
    </source>
</evidence>
<evidence type="ECO:0000259" key="14">
    <source>
        <dbReference type="Pfam" id="PF07728"/>
    </source>
</evidence>
<feature type="domain" description="Dynein heavy chain ATP-binding dynein motor region" evidence="19">
    <location>
        <begin position="2614"/>
        <end position="2836"/>
    </location>
</feature>
<evidence type="ECO:0000259" key="16">
    <source>
        <dbReference type="Pfam" id="PF12774"/>
    </source>
</evidence>
<keyword evidence="5" id="KW-0547">Nucleotide-binding</keyword>
<dbReference type="Gene3D" id="1.20.140.100">
    <property type="entry name" value="Dynein heavy chain, N-terminal domain 2"/>
    <property type="match status" value="1"/>
</dbReference>
<feature type="coiled-coil region" evidence="11">
    <location>
        <begin position="2470"/>
        <end position="2532"/>
    </location>
</feature>
<dbReference type="InterPro" id="IPR056759">
    <property type="entry name" value="DYH2-5-8_CC"/>
</dbReference>
<dbReference type="InterPro" id="IPR041658">
    <property type="entry name" value="AAA_lid_11"/>
</dbReference>
<dbReference type="Pfam" id="PF12781">
    <property type="entry name" value="AAA_9"/>
    <property type="match status" value="1"/>
</dbReference>
<protein>
    <submittedName>
        <fullName evidence="24">Dynein axonemal heavy chain 2</fullName>
    </submittedName>
</protein>
<dbReference type="InterPro" id="IPR013602">
    <property type="entry name" value="Dynein_heavy_linker"/>
</dbReference>
<dbReference type="InterPro" id="IPR041466">
    <property type="entry name" value="Dynein_AAA5_ext"/>
</dbReference>
<feature type="domain" description="Dynein heavy chain AAA module D4" evidence="18">
    <location>
        <begin position="1905"/>
        <end position="2108"/>
    </location>
</feature>
<reference evidence="24" key="1">
    <citation type="submission" date="2022-03" db="EMBL/GenBank/DDBJ databases">
        <title>Draft genome sequence of Aduncisulcus paluster, a free-living microaerophilic Fornicata.</title>
        <authorList>
            <person name="Yuyama I."/>
            <person name="Kume K."/>
            <person name="Tamura T."/>
            <person name="Inagaki Y."/>
            <person name="Hashimoto T."/>
        </authorList>
    </citation>
    <scope>NUCLEOTIDE SEQUENCE</scope>
    <source>
        <strain evidence="24">NY0171</strain>
    </source>
</reference>
<dbReference type="Gene3D" id="1.10.287.2620">
    <property type="match status" value="1"/>
</dbReference>
<dbReference type="InterPro" id="IPR024743">
    <property type="entry name" value="Dynein_HC_stalk"/>
</dbReference>
<dbReference type="Pfam" id="PF03028">
    <property type="entry name" value="Dynein_heavy"/>
    <property type="match status" value="1"/>
</dbReference>
<dbReference type="InterPro" id="IPR011704">
    <property type="entry name" value="ATPase_dyneun-rel_AAA"/>
</dbReference>
<keyword evidence="9" id="KW-0505">Motor protein</keyword>
<dbReference type="InterPro" id="IPR004273">
    <property type="entry name" value="Dynein_heavy_D6_P-loop"/>
</dbReference>
<dbReference type="InterPro" id="IPR042222">
    <property type="entry name" value="Dynein_2_N"/>
</dbReference>
<gene>
    <name evidence="24" type="ORF">ADUPG1_013219</name>
</gene>
<evidence type="ECO:0000256" key="5">
    <source>
        <dbReference type="ARBA" id="ARBA00022741"/>
    </source>
</evidence>
<feature type="domain" description="Dynein heavy chain linker" evidence="15">
    <location>
        <begin position="225"/>
        <end position="573"/>
    </location>
</feature>
<evidence type="ECO:0000259" key="18">
    <source>
        <dbReference type="Pfam" id="PF12780"/>
    </source>
</evidence>
<comment type="caution">
    <text evidence="24">The sequence shown here is derived from an EMBL/GenBank/DDBJ whole genome shotgun (WGS) entry which is preliminary data.</text>
</comment>
<evidence type="ECO:0000259" key="20">
    <source>
        <dbReference type="Pfam" id="PF17852"/>
    </source>
</evidence>
<evidence type="ECO:0000313" key="25">
    <source>
        <dbReference type="Proteomes" id="UP001057375"/>
    </source>
</evidence>
<evidence type="ECO:0000259" key="15">
    <source>
        <dbReference type="Pfam" id="PF08393"/>
    </source>
</evidence>
<dbReference type="InterPro" id="IPR035699">
    <property type="entry name" value="AAA_6"/>
</dbReference>
<feature type="domain" description="Dynein heavy chain region D6 P-loop" evidence="13">
    <location>
        <begin position="3081"/>
        <end position="3196"/>
    </location>
</feature>
<dbReference type="Pfam" id="PF18198">
    <property type="entry name" value="AAA_lid_11"/>
    <property type="match status" value="1"/>
</dbReference>
<dbReference type="Proteomes" id="UP001057375">
    <property type="component" value="Unassembled WGS sequence"/>
</dbReference>
<proteinExistence type="predicted"/>
<keyword evidence="4" id="KW-0677">Repeat</keyword>
<evidence type="ECO:0000259" key="13">
    <source>
        <dbReference type="Pfam" id="PF03028"/>
    </source>
</evidence>
<keyword evidence="10" id="KW-0206">Cytoskeleton</keyword>
<dbReference type="Gene3D" id="1.20.920.30">
    <property type="match status" value="1"/>
</dbReference>
<feature type="domain" description="Dynein heavy chain coiled coil stalk" evidence="17">
    <location>
        <begin position="2237"/>
        <end position="2587"/>
    </location>
</feature>
<evidence type="ECO:0000259" key="21">
    <source>
        <dbReference type="Pfam" id="PF18198"/>
    </source>
</evidence>
<dbReference type="Gene3D" id="3.20.180.20">
    <property type="entry name" value="Dynein heavy chain, N-terminal domain 2"/>
    <property type="match status" value="2"/>
</dbReference>
<dbReference type="EMBL" id="BQXS01012632">
    <property type="protein sequence ID" value="GKT26037.1"/>
    <property type="molecule type" value="Genomic_DNA"/>
</dbReference>
<keyword evidence="2" id="KW-0963">Cytoplasm</keyword>
<dbReference type="Pfam" id="PF22597">
    <property type="entry name" value="DYN_lid"/>
    <property type="match status" value="1"/>
</dbReference>
<feature type="domain" description="ATPase dynein-related AAA" evidence="14">
    <location>
        <begin position="1218"/>
        <end position="1322"/>
    </location>
</feature>
<dbReference type="InterPro" id="IPR024317">
    <property type="entry name" value="Dynein_heavy_chain_D4_dom"/>
</dbReference>
<keyword evidence="25" id="KW-1185">Reference proteome</keyword>
<feature type="domain" description="Dynein heavy chain hydrolytic ATP-binding dynein motor region" evidence="16">
    <location>
        <begin position="843"/>
        <end position="1169"/>
    </location>
</feature>
<feature type="domain" description="Dynein heavy chain AAA 5 extension" evidence="20">
    <location>
        <begin position="1400"/>
        <end position="1524"/>
    </location>
</feature>
<keyword evidence="6" id="KW-0067">ATP-binding</keyword>
<dbReference type="SUPFAM" id="SSF52540">
    <property type="entry name" value="P-loop containing nucleoside triphosphate hydrolases"/>
    <property type="match status" value="4"/>
</dbReference>
<feature type="compositionally biased region" description="Acidic residues" evidence="12">
    <location>
        <begin position="2116"/>
        <end position="2131"/>
    </location>
</feature>
<evidence type="ECO:0000256" key="12">
    <source>
        <dbReference type="SAM" id="MobiDB-lite"/>
    </source>
</evidence>
<dbReference type="Pfam" id="PF25007">
    <property type="entry name" value="DYH2-5-8_CC"/>
    <property type="match status" value="1"/>
</dbReference>
<dbReference type="Gene3D" id="6.10.140.1060">
    <property type="match status" value="1"/>
</dbReference>
<feature type="non-terminal residue" evidence="24">
    <location>
        <position position="1"/>
    </location>
</feature>
<keyword evidence="8 11" id="KW-0175">Coiled coil</keyword>
<feature type="region of interest" description="Disordered" evidence="12">
    <location>
        <begin position="2116"/>
        <end position="2161"/>
    </location>
</feature>
<dbReference type="Gene3D" id="1.20.920.20">
    <property type="match status" value="1"/>
</dbReference>
<accession>A0ABQ5K270</accession>
<feature type="domain" description="Dynein heavy chain linker" evidence="15">
    <location>
        <begin position="579"/>
        <end position="704"/>
    </location>
</feature>
<dbReference type="Pfam" id="PF12780">
    <property type="entry name" value="AAA_8"/>
    <property type="match status" value="2"/>
</dbReference>
<feature type="domain" description="Dynein 2 heavy chain 1 cytoplasmic ATPase lid" evidence="22">
    <location>
        <begin position="1735"/>
        <end position="1815"/>
    </location>
</feature>
<dbReference type="InterPro" id="IPR035706">
    <property type="entry name" value="AAA_9"/>
</dbReference>
<dbReference type="Pfam" id="PF07728">
    <property type="entry name" value="AAA_5"/>
    <property type="match status" value="1"/>
</dbReference>
<dbReference type="InterPro" id="IPR027417">
    <property type="entry name" value="P-loop_NTPase"/>
</dbReference>
<evidence type="ECO:0000256" key="9">
    <source>
        <dbReference type="ARBA" id="ARBA00023175"/>
    </source>
</evidence>
<dbReference type="Pfam" id="PF12775">
    <property type="entry name" value="AAA_7"/>
    <property type="match status" value="1"/>
</dbReference>
<feature type="domain" description="Dynein heavy chain AAA module D4" evidence="18">
    <location>
        <begin position="2167"/>
        <end position="2223"/>
    </location>
</feature>
<sequence>MVGGMMDKYPSYLSAKFVELDFTPLKGSLCALYDERIKALTQLLNKKAKDELESIEKHIRQCSAELQQDASTIEILSNLKSLFTREMENYRKLQSSIAPLSAKYELLKVMDAVVSDEEMQLLDSIPTHIRNYRRILEHSKVNIEKANTRHKERLKGLADDVGKSIDSFKIAFRENCPTSKDIPPEEALQIIKSFHDQLHNLRNNQGEVSKGLAVFELAPVTSVELDTVEKDIKVLESVWLLCSEWNESMRRANATLWKDIDADSLEENARVVLSRVKKFKSRAKSWGIYEYLSILLEDFRKTMPLIVALKQPYLKPRHMSQLSETLGSPIDSNMTLKQILALNLHEFHDRVMQITSAAASEADIENKVNEIIETWRNTEISFKPHKTKGFYIIIQTDDLFQLLEDCLLSLSQLKSSDFIATFEDRVESLEKELSLLVGNLELVLTVQREWVYLESIFVGSEDIRRQLPKETSEFESVNGQWKSTIARWISRKNVLNCIGNETTKKRFTSLNETLESIQHSLDQYLETKRMAFPRFYFLSNDELLGILGQARNPFAVQPHISKCFGGMKNIIIIEDSNAGNTLESIQHSLDQYLETKRMAFPRFYFLSNDELLGILGQARNPFAVQPHISKCFGGMKNIIIIEDSNAGNVSGANKTRVRVHGIVSPQGEKVELSTPVLCSSQVEIWLGELESQMRITLKDLFGKCLVDLNRSTSRHASAPKIRGKWLSDHAGQLTIGCVQIDWVSAVTTALSSANPKKALIYARKKQLQTLSRLTDLARSGLNSLDRARITAVITLSVHNRDVMEKLLRVGATSATDFAWLSQLRHYWKDDTCIVQQTNSTLQYDYEYLGASFRLVITPLTDRCYMTLTTALHLKRGGSPQGPAGTGKTETVKDLAKALGRFDLVTNCNSSMDYQTVGLLFSGLCQVGGFGVFDEFNRIEIEVLSVVAQQIQCILDALCENADEFMFEGKMIKLRSCVGIFITMNPGYAGRTELPDNLKALFRPVSMMKADLSIIAEVMLFSQGFKQGKMLAKKLTTLYNLSSLQLSKQPHYDFGMRALKGCATAMGHEKLIAPDKSEDLILYKALRDANIPKLIAEDSPLFNALMSDLFLGIEPPTIDYGHFAEAIHEEMIERGLIDIPYLKEKVIQVYETKCVRHGVMVIGDSGGGKTTAIQLLKAVKERVWRKRQMMLRSKNKEDIVAAAPDNFGIGHDFVPVKEYLLNPKSVPLGGLFGEIDLNTREWTDGIVSSALRTASNDASNTEKWLVFDGPVDTLWIESMNTCLDDTRCLTILNGERISFPPQVSFVFETLDLQEASPATVSRCGMIHMDVQSIGWKNVVQAWINKKLKSGNKMEAELLEELTEKYIPDALSLKYNGSGGGGGGMEEDAFDMLENTASNSSSEPNELVEVPLINAVQSTLRIYDACAYALDGGVKKAKKPLPGIPEIVSEAGEKEEEESGEKEIQQELIEMWFAFAVVWGIGGSFSHHIRAALDILIRDIDGRIPSRDSVYEYVVDPTSRSWVSWESKIPQSWRPAPGTPWHRVLVPTVDTQRNSFLVNHLFDDEKHALLVGEPCGKSLLVTENLTPTLESNHSSIINCAFSAQTSAQRTQSIIENNMEKRAKGVLCPPSSNNVLLFVDDLNMPSPDEYGSQPPLELLRQMITQGGWYDLKKQTFTEVRQCIVLGAMGKPGGGRNDISPRLLSCFNVIGCLFPEKSQIKRIFGTLCGLKFTEFADPVRQTLDTVILASMNVYNTVCTKLLPTPEKSHYIFNLRDLARVFLGLVRADPVLCDSKEGLIRLWTHECFRIFNDRLINFKDKKWFYDMMENVLGSNFSLTLSSMRYQESETLVLYSDFMDAAGTTGGISGIEAESEADHPPYQELPPMPKVKEFFTESMDSYRVVQPNAKEMVLFNDCIEHICRVCRVMRNPSGHCLLCGVGGSGRRSVARYGAFLSGLEVFEITVGRNYRSIEFHEDIKKLFWQCGIENKPTAFLVSDSQFVDESFLEDINSLLTSGTVPNIYSQDDMIMIKEAIKEPAKKHGITHSDKLFKFYEHRVKDNVHVCLCMSPVGEAFRRRLRMFPAVVNCTTIDWYGAWPESALKEVSWTFTSAMELIPPLEEEIEEEEEESEGDGEGSEQSQSDEPAPVREIPSKNDKITASSKLVARKAEEEAHEKLVKHTRESVALAFMQMHTDVEQMNARMASEVGRKNHTTPTSFLGLVSTFKQLFHDKKEEITQKINKLQAGLSRLLSSRKTVEKLQVELGTKKELVTKAQKDCEEAIGIMSVKKAEAAKKKSEVQAKSREVGKESRVLEEKERKAREELDEALPALEEANSLVKELDEPQNKRYIDEVRALKVPHEFVKLVISAVMTLLEEDPQFSEARKVLQGAVGEKAKAKMDPRAPTGFISRLINFKKDRVTDSTFRAVEKYVSNPNFRPEFIERISKAATTLCKWVRAIFTYTMQFRKVEPKRRALEEAQEKLKVKKALLAELEREYHELELELEQLEATLATKTREKEYLKKQVAETELKLSRAKKLVDGLAGERVRWTESIELYKEQLSVIVGDVVVCSGFVAYCGAFASNYRNKLKHKWIKMLKVLKLPHSQKLNFAQFLVPMTSIRQWRLDGLPSDAFSAENGVLVNKGSRFPLMIDPQLQANKWIKRTYKDKKLVVVDPKNKDRIRLIEGAVQFGTPVLLEDIGEDLDPALDSLISQAFSIEGGRKMILIGDNKVQYNENFRLFMTTRLPNPHYSPETCTKVTLVNFAVVQDGLQAQLLATVVRHEKPRLEQQKDKLVVSMARMRKRAEDTEDEILYLLRSSSPSKLLEDETLIGALDTSKKTSEEIARQLAISIQTEAKIDKARKGYEPCAHLASLFFFVLIDLGGIDSMYQFSLDSYTKLFESSIMSSPRSEKLQDRINALNSYHTQAMYRWTCRGLFKRHKLLFSLQMCIKMQQSEGLIENDVYDYFLRGGIVLHKEEQPPNPAEWLSSTCWDNITELDKVKGFENLVPHFEQHLQEWHEWYTTQEPESVRLPGEWEGRCDELRKMCIIRALRSDRIIQAITMYVGNKIGSFFVNPPPFDLKEILGDSNPTTPLIFVLSPGVDPGTMLQQFAQTRGMGDRLSSVALGQGQGPKAIAAIERGIKEGRWVFLLNLHLAISWLPELEKIIETISAGTPPHDDFRLWLSSDPHPKFPIGILQRSLKMTTEPPRGIRSNMMRMFNRLTEAELQSCADDPGKDKAFRRLLFGLTFFHSVILERRKFQYLGWNVSYDFNDADFDICKNLLDLYINTYEEIPWE</sequence>
<feature type="domain" description="Dynein heavy chain AAA lid" evidence="21">
    <location>
        <begin position="3232"/>
        <end position="3288"/>
    </location>
</feature>
<evidence type="ECO:0000256" key="6">
    <source>
        <dbReference type="ARBA" id="ARBA00022840"/>
    </source>
</evidence>
<evidence type="ECO:0000256" key="1">
    <source>
        <dbReference type="ARBA" id="ARBA00004245"/>
    </source>
</evidence>
<evidence type="ECO:0000256" key="7">
    <source>
        <dbReference type="ARBA" id="ARBA00023017"/>
    </source>
</evidence>
<dbReference type="InterPro" id="IPR043157">
    <property type="entry name" value="Dynein_AAA1S"/>
</dbReference>
<dbReference type="Pfam" id="PF17852">
    <property type="entry name" value="Dynein_AAA_lid"/>
    <property type="match status" value="1"/>
</dbReference>
<dbReference type="InterPro" id="IPR054354">
    <property type="entry name" value="DYNC2H1-like_lid"/>
</dbReference>
<dbReference type="PANTHER" id="PTHR45703:SF32">
    <property type="entry name" value="DYNEINS HEAVY CHAIN"/>
    <property type="match status" value="1"/>
</dbReference>
<dbReference type="PANTHER" id="PTHR45703">
    <property type="entry name" value="DYNEIN HEAVY CHAIN"/>
    <property type="match status" value="1"/>
</dbReference>
<evidence type="ECO:0000259" key="17">
    <source>
        <dbReference type="Pfam" id="PF12777"/>
    </source>
</evidence>
<keyword evidence="3" id="KW-0493">Microtubule</keyword>
<dbReference type="InterPro" id="IPR042219">
    <property type="entry name" value="AAA_lid_11_sf"/>
</dbReference>
<evidence type="ECO:0000256" key="4">
    <source>
        <dbReference type="ARBA" id="ARBA00022737"/>
    </source>
</evidence>
<feature type="non-terminal residue" evidence="24">
    <location>
        <position position="3288"/>
    </location>
</feature>
<dbReference type="Pfam" id="PF12774">
    <property type="entry name" value="AAA_6"/>
    <property type="match status" value="1"/>
</dbReference>
<organism evidence="24 25">
    <name type="scientific">Aduncisulcus paluster</name>
    <dbReference type="NCBI Taxonomy" id="2918883"/>
    <lineage>
        <taxon>Eukaryota</taxon>
        <taxon>Metamonada</taxon>
        <taxon>Carpediemonas-like organisms</taxon>
        <taxon>Aduncisulcus</taxon>
    </lineage>
</organism>
<dbReference type="Gene3D" id="1.10.8.1220">
    <property type="match status" value="1"/>
</dbReference>